<keyword evidence="1" id="KW-0472">Membrane</keyword>
<dbReference type="EMBL" id="CP032624">
    <property type="protein sequence ID" value="AYG05130.1"/>
    <property type="molecule type" value="Genomic_DNA"/>
</dbReference>
<name>A0A387BVI5_9MICO</name>
<dbReference type="OrthoDB" id="3267755at2"/>
<accession>A0A387BVI5</accession>
<keyword evidence="1" id="KW-1133">Transmembrane helix</keyword>
<organism evidence="2 3">
    <name type="scientific">Gryllotalpicola protaetiae</name>
    <dbReference type="NCBI Taxonomy" id="2419771"/>
    <lineage>
        <taxon>Bacteria</taxon>
        <taxon>Bacillati</taxon>
        <taxon>Actinomycetota</taxon>
        <taxon>Actinomycetes</taxon>
        <taxon>Micrococcales</taxon>
        <taxon>Microbacteriaceae</taxon>
        <taxon>Gryllotalpicola</taxon>
    </lineage>
</organism>
<sequence length="131" mass="14009">MSADAPAPRTRRTRSLRESVGSIVLGFELIVLFLGTLVAWGLHAAPAGVVIGGGGALIVLAVFAILTLRYRSGTWLGFAVQILAIVAGIWVHMMFIVGALFLAIWIYAMYSADKAERVKATQQPNGTENPL</sequence>
<proteinExistence type="predicted"/>
<dbReference type="RefSeq" id="WP_120790658.1">
    <property type="nucleotide sequence ID" value="NZ_CP032624.1"/>
</dbReference>
<keyword evidence="3" id="KW-1185">Reference proteome</keyword>
<evidence type="ECO:0000256" key="1">
    <source>
        <dbReference type="SAM" id="Phobius"/>
    </source>
</evidence>
<feature type="transmembrane region" description="Helical" evidence="1">
    <location>
        <begin position="20"/>
        <end position="42"/>
    </location>
</feature>
<protein>
    <submittedName>
        <fullName evidence="2">DUF4233 domain-containing protein</fullName>
    </submittedName>
</protein>
<gene>
    <name evidence="2" type="ORF">D7I44_17500</name>
</gene>
<dbReference type="AlphaFoldDB" id="A0A387BVI5"/>
<keyword evidence="1" id="KW-0812">Transmembrane</keyword>
<feature type="transmembrane region" description="Helical" evidence="1">
    <location>
        <begin position="75"/>
        <end position="108"/>
    </location>
</feature>
<evidence type="ECO:0000313" key="2">
    <source>
        <dbReference type="EMBL" id="AYG05130.1"/>
    </source>
</evidence>
<reference evidence="2 3" key="1">
    <citation type="submission" date="2018-09" db="EMBL/GenBank/DDBJ databases">
        <title>Genome sequencing of strain 2DFW10M-5.</title>
        <authorList>
            <person name="Heo J."/>
            <person name="Kim S.-J."/>
            <person name="Kwon S.-W."/>
        </authorList>
    </citation>
    <scope>NUCLEOTIDE SEQUENCE [LARGE SCALE GENOMIC DNA]</scope>
    <source>
        <strain evidence="2 3">2DFW10M-5</strain>
    </source>
</reference>
<evidence type="ECO:0000313" key="3">
    <source>
        <dbReference type="Proteomes" id="UP000275069"/>
    </source>
</evidence>
<dbReference type="Proteomes" id="UP000275069">
    <property type="component" value="Chromosome"/>
</dbReference>
<dbReference type="KEGG" id="gry:D7I44_17500"/>
<dbReference type="InterPro" id="IPR025327">
    <property type="entry name" value="DUF4233"/>
</dbReference>
<feature type="transmembrane region" description="Helical" evidence="1">
    <location>
        <begin position="48"/>
        <end position="68"/>
    </location>
</feature>
<dbReference type="Pfam" id="PF14017">
    <property type="entry name" value="DUF4233"/>
    <property type="match status" value="1"/>
</dbReference>